<feature type="transmembrane region" description="Helical" evidence="8">
    <location>
        <begin position="307"/>
        <end position="329"/>
    </location>
</feature>
<dbReference type="InterPro" id="IPR001750">
    <property type="entry name" value="ND/Mrp_TM"/>
</dbReference>
<sequence length="481" mass="52457">MYLTLLLATLVITIVLLVLVKNRLVIETLAVFSGAVMLVYSFLIALTVAEVGVYSFSFFLSVDALGAIIILIIGTMGFATAIYSVSYFNQETKKGIVGRTRVKQYFVLLYVFLTAMYLATTASSPIFAWISIEATTLSTAFLISFYNKPSAIEGAWKYLIINSVGLLLGFFGTMLYFTAVPSTLNGGFIGWDDLLQNANQLDPLMAKIAFIFVLIGYGTKVGLAPMHTWKPDAYSKAPAPLGALLAGALLPVAFFVILKFERVTDAVVGPEFSHQLFLVFGILSIIVAALIMFNAKNYKRLLAYSSIENAGIIALGFSFGGLGVLGAVLHMIYHSGVKAVMFFSAGNMLLTYGSDKIDKIKNALRVIPVTSVLFILGFLIVTGTPPFGIFFSKVYILSAGIASHPYVTFLAIFFMTLVFIGFLKHVTAMFLSDSEESDLVHGEKNIWLVIPPIFFVILIVGLSFTIPPFLQTLIDAVVVNY</sequence>
<dbReference type="GO" id="GO:0016491">
    <property type="term" value="F:oxidoreductase activity"/>
    <property type="evidence" value="ECO:0007669"/>
    <property type="project" value="UniProtKB-KW"/>
</dbReference>
<feature type="transmembrane region" description="Helical" evidence="8">
    <location>
        <begin position="277"/>
        <end position="295"/>
    </location>
</feature>
<evidence type="ECO:0000259" key="9">
    <source>
        <dbReference type="Pfam" id="PF00361"/>
    </source>
</evidence>
<organism evidence="10 11">
    <name type="scientific">Candidatus Kaiserbacteria bacterium RIFOXYD1_FULL_42_15</name>
    <dbReference type="NCBI Taxonomy" id="1798532"/>
    <lineage>
        <taxon>Bacteria</taxon>
        <taxon>Candidatus Kaiseribacteriota</taxon>
    </lineage>
</organism>
<dbReference type="Pfam" id="PF00361">
    <property type="entry name" value="Proton_antipo_M"/>
    <property type="match status" value="1"/>
</dbReference>
<keyword evidence="6 8" id="KW-0472">Membrane</keyword>
<dbReference type="PANTHER" id="PTHR42682:SF5">
    <property type="entry name" value="HYDROGENASE-4 COMPONENT F"/>
    <property type="match status" value="1"/>
</dbReference>
<feature type="transmembrane region" description="Helical" evidence="8">
    <location>
        <begin position="446"/>
        <end position="466"/>
    </location>
</feature>
<accession>A0A1F6FT53</accession>
<dbReference type="AlphaFoldDB" id="A0A1F6FT53"/>
<evidence type="ECO:0000313" key="10">
    <source>
        <dbReference type="EMBL" id="OGG88990.1"/>
    </source>
</evidence>
<feature type="transmembrane region" description="Helical" evidence="8">
    <location>
        <begin position="335"/>
        <end position="354"/>
    </location>
</feature>
<feature type="transmembrane region" description="Helical" evidence="8">
    <location>
        <begin position="158"/>
        <end position="184"/>
    </location>
</feature>
<reference evidence="10 11" key="1">
    <citation type="journal article" date="2016" name="Nat. Commun.">
        <title>Thousands of microbial genomes shed light on interconnected biogeochemical processes in an aquifer system.</title>
        <authorList>
            <person name="Anantharaman K."/>
            <person name="Brown C.T."/>
            <person name="Hug L.A."/>
            <person name="Sharon I."/>
            <person name="Castelle C.J."/>
            <person name="Probst A.J."/>
            <person name="Thomas B.C."/>
            <person name="Singh A."/>
            <person name="Wilkins M.J."/>
            <person name="Karaoz U."/>
            <person name="Brodie E.L."/>
            <person name="Williams K.H."/>
            <person name="Hubbard S.S."/>
            <person name="Banfield J.F."/>
        </authorList>
    </citation>
    <scope>NUCLEOTIDE SEQUENCE [LARGE SCALE GENOMIC DNA]</scope>
</reference>
<feature type="transmembrane region" description="Helical" evidence="8">
    <location>
        <begin position="65"/>
        <end position="85"/>
    </location>
</feature>
<dbReference type="EMBL" id="MFMT01000009">
    <property type="protein sequence ID" value="OGG88990.1"/>
    <property type="molecule type" value="Genomic_DNA"/>
</dbReference>
<dbReference type="PANTHER" id="PTHR42682">
    <property type="entry name" value="HYDROGENASE-4 COMPONENT F"/>
    <property type="match status" value="1"/>
</dbReference>
<feature type="transmembrane region" description="Helical" evidence="8">
    <location>
        <begin position="38"/>
        <end position="59"/>
    </location>
</feature>
<evidence type="ECO:0000256" key="5">
    <source>
        <dbReference type="ARBA" id="ARBA00023002"/>
    </source>
</evidence>
<name>A0A1F6FT53_9BACT</name>
<feature type="transmembrane region" description="Helical" evidence="8">
    <location>
        <begin position="126"/>
        <end position="146"/>
    </location>
</feature>
<evidence type="ECO:0000313" key="11">
    <source>
        <dbReference type="Proteomes" id="UP000179230"/>
    </source>
</evidence>
<feature type="transmembrane region" description="Helical" evidence="8">
    <location>
        <begin position="406"/>
        <end position="426"/>
    </location>
</feature>
<feature type="transmembrane region" description="Helical" evidence="8">
    <location>
        <begin position="6"/>
        <end position="26"/>
    </location>
</feature>
<gene>
    <name evidence="10" type="ORF">A2592_01700</name>
</gene>
<evidence type="ECO:0000256" key="4">
    <source>
        <dbReference type="ARBA" id="ARBA00022989"/>
    </source>
</evidence>
<keyword evidence="5" id="KW-0560">Oxidoreductase</keyword>
<feature type="transmembrane region" description="Helical" evidence="8">
    <location>
        <begin position="237"/>
        <end position="257"/>
    </location>
</feature>
<comment type="caution">
    <text evidence="10">The sequence shown here is derived from an EMBL/GenBank/DDBJ whole genome shotgun (WGS) entry which is preliminary data.</text>
</comment>
<keyword evidence="2" id="KW-1003">Cell membrane</keyword>
<evidence type="ECO:0000256" key="2">
    <source>
        <dbReference type="ARBA" id="ARBA00022475"/>
    </source>
</evidence>
<dbReference type="GO" id="GO:0005886">
    <property type="term" value="C:plasma membrane"/>
    <property type="evidence" value="ECO:0007669"/>
    <property type="project" value="UniProtKB-SubCell"/>
</dbReference>
<protein>
    <recommendedName>
        <fullName evidence="9">NADH:quinone oxidoreductase/Mrp antiporter transmembrane domain-containing protein</fullName>
    </recommendedName>
</protein>
<proteinExistence type="predicted"/>
<evidence type="ECO:0000256" key="3">
    <source>
        <dbReference type="ARBA" id="ARBA00022692"/>
    </source>
</evidence>
<feature type="domain" description="NADH:quinone oxidoreductase/Mrp antiporter transmembrane" evidence="9">
    <location>
        <begin position="126"/>
        <end position="416"/>
    </location>
</feature>
<dbReference type="Proteomes" id="UP000179230">
    <property type="component" value="Unassembled WGS sequence"/>
</dbReference>
<keyword evidence="3 7" id="KW-0812">Transmembrane</keyword>
<evidence type="ECO:0000256" key="6">
    <source>
        <dbReference type="ARBA" id="ARBA00023136"/>
    </source>
</evidence>
<dbReference type="PRINTS" id="PR01434">
    <property type="entry name" value="NADHDHGNASE5"/>
</dbReference>
<evidence type="ECO:0000256" key="7">
    <source>
        <dbReference type="RuleBase" id="RU000320"/>
    </source>
</evidence>
<feature type="transmembrane region" description="Helical" evidence="8">
    <location>
        <begin position="204"/>
        <end position="225"/>
    </location>
</feature>
<evidence type="ECO:0000256" key="1">
    <source>
        <dbReference type="ARBA" id="ARBA00004651"/>
    </source>
</evidence>
<evidence type="ECO:0000256" key="8">
    <source>
        <dbReference type="SAM" id="Phobius"/>
    </source>
</evidence>
<keyword evidence="4 8" id="KW-1133">Transmembrane helix</keyword>
<feature type="transmembrane region" description="Helical" evidence="8">
    <location>
        <begin position="366"/>
        <end position="391"/>
    </location>
</feature>
<dbReference type="InterPro" id="IPR052175">
    <property type="entry name" value="ComplexI-like_HydComp"/>
</dbReference>
<comment type="subcellular location">
    <subcellularLocation>
        <location evidence="1">Cell membrane</location>
        <topology evidence="1">Multi-pass membrane protein</topology>
    </subcellularLocation>
    <subcellularLocation>
        <location evidence="7">Membrane</location>
        <topology evidence="7">Multi-pass membrane protein</topology>
    </subcellularLocation>
</comment>
<feature type="transmembrane region" description="Helical" evidence="8">
    <location>
        <begin position="105"/>
        <end position="120"/>
    </location>
</feature>